<accession>A0AAW2ZJ87</accession>
<protein>
    <submittedName>
        <fullName evidence="1">HTH-type transcriptional regulator</fullName>
    </submittedName>
</protein>
<dbReference type="Proteomes" id="UP001431209">
    <property type="component" value="Unassembled WGS sequence"/>
</dbReference>
<dbReference type="EMBL" id="JAOPGA020001567">
    <property type="protein sequence ID" value="KAL0489550.1"/>
    <property type="molecule type" value="Genomic_DNA"/>
</dbReference>
<reference evidence="1 2" key="1">
    <citation type="submission" date="2024-03" db="EMBL/GenBank/DDBJ databases">
        <title>The Acrasis kona genome and developmental transcriptomes reveal deep origins of eukaryotic multicellular pathways.</title>
        <authorList>
            <person name="Sheikh S."/>
            <person name="Fu C.-J."/>
            <person name="Brown M.W."/>
            <person name="Baldauf S.L."/>
        </authorList>
    </citation>
    <scope>NUCLEOTIDE SEQUENCE [LARGE SCALE GENOMIC DNA]</scope>
    <source>
        <strain evidence="1 2">ATCC MYA-3509</strain>
    </source>
</reference>
<comment type="caution">
    <text evidence="1">The sequence shown here is derived from an EMBL/GenBank/DDBJ whole genome shotgun (WGS) entry which is preliminary data.</text>
</comment>
<evidence type="ECO:0000313" key="1">
    <source>
        <dbReference type="EMBL" id="KAL0489550.1"/>
    </source>
</evidence>
<sequence length="93" mass="10534">MFVFVFYLCNYSCGHSYICYEALEALDMSIKDKVNKAKSDLQDNESKLSKELNALIILVVRLLLGAMTSLGKVSSFLKLSMSLDRARFIIETQ</sequence>
<organism evidence="1 2">
    <name type="scientific">Acrasis kona</name>
    <dbReference type="NCBI Taxonomy" id="1008807"/>
    <lineage>
        <taxon>Eukaryota</taxon>
        <taxon>Discoba</taxon>
        <taxon>Heterolobosea</taxon>
        <taxon>Tetramitia</taxon>
        <taxon>Eutetramitia</taxon>
        <taxon>Acrasidae</taxon>
        <taxon>Acrasis</taxon>
    </lineage>
</organism>
<keyword evidence="2" id="KW-1185">Reference proteome</keyword>
<proteinExistence type="predicted"/>
<dbReference type="AlphaFoldDB" id="A0AAW2ZJ87"/>
<evidence type="ECO:0000313" key="2">
    <source>
        <dbReference type="Proteomes" id="UP001431209"/>
    </source>
</evidence>
<name>A0AAW2ZJ87_9EUKA</name>
<gene>
    <name evidence="1" type="ORF">AKO1_010462</name>
</gene>